<feature type="compositionally biased region" description="Polar residues" evidence="1">
    <location>
        <begin position="92"/>
        <end position="101"/>
    </location>
</feature>
<keyword evidence="3" id="KW-1185">Reference proteome</keyword>
<protein>
    <submittedName>
        <fullName evidence="2">Uncharacterized protein</fullName>
    </submittedName>
</protein>
<dbReference type="AlphaFoldDB" id="A0A2P4XWI1"/>
<feature type="compositionally biased region" description="Basic and acidic residues" evidence="1">
    <location>
        <begin position="102"/>
        <end position="130"/>
    </location>
</feature>
<organism evidence="2 3">
    <name type="scientific">Phytophthora palmivora</name>
    <dbReference type="NCBI Taxonomy" id="4796"/>
    <lineage>
        <taxon>Eukaryota</taxon>
        <taxon>Sar</taxon>
        <taxon>Stramenopiles</taxon>
        <taxon>Oomycota</taxon>
        <taxon>Peronosporomycetes</taxon>
        <taxon>Peronosporales</taxon>
        <taxon>Peronosporaceae</taxon>
        <taxon>Phytophthora</taxon>
    </lineage>
</organism>
<evidence type="ECO:0000313" key="3">
    <source>
        <dbReference type="Proteomes" id="UP000237271"/>
    </source>
</evidence>
<dbReference type="Proteomes" id="UP000237271">
    <property type="component" value="Unassembled WGS sequence"/>
</dbReference>
<sequence length="130" mass="15314">MWRVKHCGTVQRYQVRKRHQQHRNQQRAGIRVSRVRHLATEHRHAHCTVEIPEERVDQQRPIDLQNSMHAMLVYFSTIWQLSDNVSATNLAHSTPVVSTNHSPEKEDSKRNHNEDGHHRHSTAHDTDTQQ</sequence>
<comment type="caution">
    <text evidence="2">The sequence shown here is derived from an EMBL/GenBank/DDBJ whole genome shotgun (WGS) entry which is preliminary data.</text>
</comment>
<proteinExistence type="predicted"/>
<evidence type="ECO:0000313" key="2">
    <source>
        <dbReference type="EMBL" id="POM69911.1"/>
    </source>
</evidence>
<gene>
    <name evidence="2" type="ORF">PHPALM_13758</name>
</gene>
<name>A0A2P4XWI1_9STRA</name>
<feature type="region of interest" description="Disordered" evidence="1">
    <location>
        <begin position="92"/>
        <end position="130"/>
    </location>
</feature>
<accession>A0A2P4XWI1</accession>
<reference evidence="2 3" key="1">
    <citation type="journal article" date="2017" name="Genome Biol. Evol.">
        <title>Phytophthora megakarya and P. palmivora, closely related causal agents of cacao black pod rot, underwent increases in genome sizes and gene numbers by different mechanisms.</title>
        <authorList>
            <person name="Ali S.S."/>
            <person name="Shao J."/>
            <person name="Lary D.J."/>
            <person name="Kronmiller B."/>
            <person name="Shen D."/>
            <person name="Strem M.D."/>
            <person name="Amoako-Attah I."/>
            <person name="Akrofi A.Y."/>
            <person name="Begoude B.A."/>
            <person name="Ten Hoopen G.M."/>
            <person name="Coulibaly K."/>
            <person name="Kebe B.I."/>
            <person name="Melnick R.L."/>
            <person name="Guiltinan M.J."/>
            <person name="Tyler B.M."/>
            <person name="Meinhardt L.W."/>
            <person name="Bailey B.A."/>
        </authorList>
    </citation>
    <scope>NUCLEOTIDE SEQUENCE [LARGE SCALE GENOMIC DNA]</scope>
    <source>
        <strain evidence="3">sbr112.9</strain>
    </source>
</reference>
<dbReference type="EMBL" id="NCKW01007780">
    <property type="protein sequence ID" value="POM69911.1"/>
    <property type="molecule type" value="Genomic_DNA"/>
</dbReference>
<feature type="non-terminal residue" evidence="2">
    <location>
        <position position="130"/>
    </location>
</feature>
<evidence type="ECO:0000256" key="1">
    <source>
        <dbReference type="SAM" id="MobiDB-lite"/>
    </source>
</evidence>